<evidence type="ECO:0000313" key="1">
    <source>
        <dbReference type="EMBL" id="TQL33865.1"/>
    </source>
</evidence>
<comment type="caution">
    <text evidence="1">The sequence shown here is derived from an EMBL/GenBank/DDBJ whole genome shotgun (WGS) entry which is preliminary data.</text>
</comment>
<reference evidence="1 2" key="1">
    <citation type="submission" date="2019-06" db="EMBL/GenBank/DDBJ databases">
        <title>Sequencing the genomes of 1000 actinobacteria strains.</title>
        <authorList>
            <person name="Klenk H.-P."/>
        </authorList>
    </citation>
    <scope>NUCLEOTIDE SEQUENCE [LARGE SCALE GENOMIC DNA]</scope>
    <source>
        <strain evidence="1 2">DSM 24617</strain>
    </source>
</reference>
<dbReference type="AlphaFoldDB" id="A0A542XDI0"/>
<dbReference type="Proteomes" id="UP000318336">
    <property type="component" value="Unassembled WGS sequence"/>
</dbReference>
<name>A0A542XDI0_9MICO</name>
<proteinExistence type="predicted"/>
<accession>A0A542XDI0</accession>
<evidence type="ECO:0000313" key="2">
    <source>
        <dbReference type="Proteomes" id="UP000318336"/>
    </source>
</evidence>
<organism evidence="1 2">
    <name type="scientific">Barrientosiimonas humi</name>
    <dbReference type="NCBI Taxonomy" id="999931"/>
    <lineage>
        <taxon>Bacteria</taxon>
        <taxon>Bacillati</taxon>
        <taxon>Actinomycetota</taxon>
        <taxon>Actinomycetes</taxon>
        <taxon>Micrococcales</taxon>
        <taxon>Dermacoccaceae</taxon>
        <taxon>Barrientosiimonas</taxon>
    </lineage>
</organism>
<evidence type="ECO:0008006" key="3">
    <source>
        <dbReference type="Google" id="ProtNLM"/>
    </source>
</evidence>
<keyword evidence="2" id="KW-1185">Reference proteome</keyword>
<gene>
    <name evidence="1" type="ORF">FB554_2021</name>
</gene>
<protein>
    <recommendedName>
        <fullName evidence="3">Flp pilus-assembly TadE/G-like protein</fullName>
    </recommendedName>
</protein>
<sequence length="137" mass="13838">MLIAGLLGILALLILGAVDVTAVQLARMRIIDAADSAASDAADAIDEGAIYGRGVGQELTLTDGSVQQVAGTNLGRQTLPTHVTSWGLQPGTGSPDGRTAVVILRGNVDPPITGGLLGFLGDVPVTVESRARADVSP</sequence>
<dbReference type="EMBL" id="VFOK01000001">
    <property type="protein sequence ID" value="TQL33865.1"/>
    <property type="molecule type" value="Genomic_DNA"/>
</dbReference>